<dbReference type="InterPro" id="IPR036249">
    <property type="entry name" value="Thioredoxin-like_sf"/>
</dbReference>
<feature type="compositionally biased region" description="Acidic residues" evidence="7">
    <location>
        <begin position="682"/>
        <end position="699"/>
    </location>
</feature>
<dbReference type="AlphaFoldDB" id="A0A835XYC2"/>
<evidence type="ECO:0000256" key="1">
    <source>
        <dbReference type="ARBA" id="ARBA00001182"/>
    </source>
</evidence>
<comment type="caution">
    <text evidence="9">The sequence shown here is derived from an EMBL/GenBank/DDBJ whole genome shotgun (WGS) entry which is preliminary data.</text>
</comment>
<comment type="catalytic activity">
    <reaction evidence="1">
        <text>Catalyzes the rearrangement of -S-S- bonds in proteins.</text>
        <dbReference type="EC" id="5.3.4.1"/>
    </reaction>
</comment>
<reference evidence="9" key="1">
    <citation type="journal article" date="2020" name="bioRxiv">
        <title>Comparative genomics of Chlamydomonas.</title>
        <authorList>
            <person name="Craig R.J."/>
            <person name="Hasan A.R."/>
            <person name="Ness R.W."/>
            <person name="Keightley P.D."/>
        </authorList>
    </citation>
    <scope>NUCLEOTIDE SEQUENCE</scope>
    <source>
        <strain evidence="9">CCAP 11/70</strain>
    </source>
</reference>
<dbReference type="EMBL" id="JAEHOE010000044">
    <property type="protein sequence ID" value="KAG2492483.1"/>
    <property type="molecule type" value="Genomic_DNA"/>
</dbReference>
<keyword evidence="10" id="KW-1185">Reference proteome</keyword>
<evidence type="ECO:0000256" key="6">
    <source>
        <dbReference type="ARBA" id="ARBA00023284"/>
    </source>
</evidence>
<dbReference type="GO" id="GO:0015035">
    <property type="term" value="F:protein-disulfide reductase activity"/>
    <property type="evidence" value="ECO:0007669"/>
    <property type="project" value="TreeGrafter"/>
</dbReference>
<dbReference type="InterPro" id="IPR013766">
    <property type="entry name" value="Thioredoxin_domain"/>
</dbReference>
<dbReference type="PROSITE" id="PS51352">
    <property type="entry name" value="THIOREDOXIN_2"/>
    <property type="match status" value="1"/>
</dbReference>
<sequence length="748" mass="78519">MLHPIGANNTKFYAPWCGHCQSLAPQYKKVASNLQGMALVGAVDCHDKANDRLCAKYGVRGFPTIKLFGPDKSKNPYTGELSKEAEDYNGPRTAKPLADAVTARLTDAAISRLASPADLEAFREKAGGRPQVLLFTTKAESTPLYKALSLQLRKGLAFGEVHSGKGAALVEEFGVGDMPALIVVKPDGSREPYAGELKAPALLRFLTALAAPAEGEGAGKGAGGGGAGGAEEEDGPKTPPPPAWAFVRQVDDLSELPGLEAREDMALLALHGPAEDGCKDSREAFLGAAGEMQALVDTLLVALPASALAPGSEGAGALARLGADVGALEREPCELQLILLPYGADKADLDDYRKYDGPPDGKSLQAWVGESLPPLATRLDDHSAGPFLATDPSEGRMVAAPKAVLFTNKDEAPGVFRALALALKGRGNMAFAWVQVGSPGSKATVESFKPQKVPSLLVILPQPAPDGNPAGMRFGLQPYFGPLRFSAMRGFLEEVARQVEQASGVVDDPELEAQRFPQITSQAEFEQHCTSPAGLCLLGLLEAEGESAAAERKSLASLAVKQAEDSAFHFAWVEARRFRSVMQAFGVLGSDLPTLVALSARRMRFAVMQAPESDRRGSARLSPEAVSLFVQGVLGGKVRTDALQALPEFREGDSLSGDAGAAGARGGSDAPGSPSSSSEPEPPVEEEFDLSDILAEEVEGGGVAGKADRLREVEEELEAEAAAAKAAASKKSSKKKKKKGKKAKKEEL</sequence>
<dbReference type="InterPro" id="IPR057305">
    <property type="entry name" value="Thioredox_PDIA6_C"/>
</dbReference>
<accession>A0A835XYC2</accession>
<evidence type="ECO:0000256" key="5">
    <source>
        <dbReference type="ARBA" id="ARBA00023235"/>
    </source>
</evidence>
<evidence type="ECO:0000256" key="7">
    <source>
        <dbReference type="SAM" id="MobiDB-lite"/>
    </source>
</evidence>
<dbReference type="Proteomes" id="UP000612055">
    <property type="component" value="Unassembled WGS sequence"/>
</dbReference>
<name>A0A835XYC2_9CHLO</name>
<dbReference type="OrthoDB" id="511561at2759"/>
<feature type="compositionally biased region" description="Gly residues" evidence="7">
    <location>
        <begin position="216"/>
        <end position="229"/>
    </location>
</feature>
<feature type="compositionally biased region" description="Low complexity" evidence="7">
    <location>
        <begin position="654"/>
        <end position="679"/>
    </location>
</feature>
<evidence type="ECO:0000256" key="2">
    <source>
        <dbReference type="ARBA" id="ARBA00004319"/>
    </source>
</evidence>
<evidence type="ECO:0000313" key="10">
    <source>
        <dbReference type="Proteomes" id="UP000612055"/>
    </source>
</evidence>
<organism evidence="9 10">
    <name type="scientific">Edaphochlamys debaryana</name>
    <dbReference type="NCBI Taxonomy" id="47281"/>
    <lineage>
        <taxon>Eukaryota</taxon>
        <taxon>Viridiplantae</taxon>
        <taxon>Chlorophyta</taxon>
        <taxon>core chlorophytes</taxon>
        <taxon>Chlorophyceae</taxon>
        <taxon>CS clade</taxon>
        <taxon>Chlamydomonadales</taxon>
        <taxon>Chlamydomonadales incertae sedis</taxon>
        <taxon>Edaphochlamys</taxon>
    </lineage>
</organism>
<dbReference type="PANTHER" id="PTHR45815">
    <property type="entry name" value="PROTEIN DISULFIDE-ISOMERASE A6"/>
    <property type="match status" value="1"/>
</dbReference>
<dbReference type="PANTHER" id="PTHR45815:SF3">
    <property type="entry name" value="PROTEIN DISULFIDE-ISOMERASE A6"/>
    <property type="match status" value="1"/>
</dbReference>
<dbReference type="GO" id="GO:0003756">
    <property type="term" value="F:protein disulfide isomerase activity"/>
    <property type="evidence" value="ECO:0007669"/>
    <property type="project" value="UniProtKB-EC"/>
</dbReference>
<feature type="compositionally biased region" description="Basic residues" evidence="7">
    <location>
        <begin position="731"/>
        <end position="748"/>
    </location>
</feature>
<keyword evidence="6" id="KW-0676">Redox-active center</keyword>
<dbReference type="Gene3D" id="3.40.30.10">
    <property type="entry name" value="Glutaredoxin"/>
    <property type="match status" value="3"/>
</dbReference>
<dbReference type="Pfam" id="PF24541">
    <property type="entry name" value="Thioredox_PDIA6_C"/>
    <property type="match status" value="1"/>
</dbReference>
<dbReference type="Pfam" id="PF00085">
    <property type="entry name" value="Thioredoxin"/>
    <property type="match status" value="1"/>
</dbReference>
<evidence type="ECO:0000256" key="4">
    <source>
        <dbReference type="ARBA" id="ARBA00023157"/>
    </source>
</evidence>
<feature type="domain" description="Thioredoxin" evidence="8">
    <location>
        <begin position="1"/>
        <end position="106"/>
    </location>
</feature>
<evidence type="ECO:0000256" key="3">
    <source>
        <dbReference type="ARBA" id="ARBA00012723"/>
    </source>
</evidence>
<gene>
    <name evidence="9" type="ORF">HYH03_009148</name>
</gene>
<dbReference type="SUPFAM" id="SSF52833">
    <property type="entry name" value="Thioredoxin-like"/>
    <property type="match status" value="2"/>
</dbReference>
<comment type="subcellular location">
    <subcellularLocation>
        <location evidence="2">Endoplasmic reticulum lumen</location>
    </subcellularLocation>
</comment>
<keyword evidence="5" id="KW-0413">Isomerase</keyword>
<evidence type="ECO:0000259" key="8">
    <source>
        <dbReference type="PROSITE" id="PS51352"/>
    </source>
</evidence>
<protein>
    <recommendedName>
        <fullName evidence="3">protein disulfide-isomerase</fullName>
        <ecNumber evidence="3">5.3.4.1</ecNumber>
    </recommendedName>
</protein>
<dbReference type="GO" id="GO:0005788">
    <property type="term" value="C:endoplasmic reticulum lumen"/>
    <property type="evidence" value="ECO:0007669"/>
    <property type="project" value="UniProtKB-SubCell"/>
</dbReference>
<feature type="region of interest" description="Disordered" evidence="7">
    <location>
        <begin position="216"/>
        <end position="241"/>
    </location>
</feature>
<evidence type="ECO:0000313" key="9">
    <source>
        <dbReference type="EMBL" id="KAG2492483.1"/>
    </source>
</evidence>
<keyword evidence="4" id="KW-1015">Disulfide bond</keyword>
<dbReference type="EC" id="5.3.4.1" evidence="3"/>
<feature type="region of interest" description="Disordered" evidence="7">
    <location>
        <begin position="649"/>
        <end position="748"/>
    </location>
</feature>
<proteinExistence type="predicted"/>
<feature type="compositionally biased region" description="Low complexity" evidence="7">
    <location>
        <begin position="720"/>
        <end position="730"/>
    </location>
</feature>
<dbReference type="GO" id="GO:0034976">
    <property type="term" value="P:response to endoplasmic reticulum stress"/>
    <property type="evidence" value="ECO:0007669"/>
    <property type="project" value="TreeGrafter"/>
</dbReference>